<reference evidence="12" key="1">
    <citation type="thesis" date="2020" institute="ProQuest LLC" country="789 East Eisenhower Parkway, Ann Arbor, MI, USA">
        <title>Comparative Genomics and Chromosome Evolution.</title>
        <authorList>
            <person name="Mudd A.B."/>
        </authorList>
    </citation>
    <scope>NUCLEOTIDE SEQUENCE</scope>
    <source>
        <strain evidence="12">237g6f4</strain>
        <tissue evidence="12">Blood</tissue>
    </source>
</reference>
<dbReference type="InterPro" id="IPR003961">
    <property type="entry name" value="FN3_dom"/>
</dbReference>
<sequence>MDRPDNTTQNCSAHTESCSFFSGLDLLGLECNITLHLENKLGSAAAQFTVNATRIVKMDPPKDLTLLPTKDPSFSISWKRPILAPDELYVKCGLRYRELQDGHGYYINELQMGIEKEISYILGGLHAHTEYSVSVRCIGSSGQVWWSEWTEEVTGRTEEQAPLHSVELWRVIGTTEGTRLVNLTWKERSGVRSTGITLGYNVLWLPDVRTSDWRNKTTKTNEMTLNITEEAHIISVVHINSAGHSPAAILRIPATWERAREVISSVRISTTASEETTLTWTVIDPRFRRFVLDWCIYSGVGSCNISFQYVENSSQWTIQKGILEPYKRYKISVYPLLDDRAEAPWITYYYIKEGAPLYGPNPKVEDLKETEVTMRWDPLRADESNGFITAFSIIYKPLDGQESVVTVNSDVYEYTLRSLMPDTKYSIYIVASTSGGKTSGNPIHFHTLPEIMNTNKLDRHQAHSQLLT</sequence>
<organism evidence="12 13">
    <name type="scientific">Engystomops pustulosus</name>
    <name type="common">Tungara frog</name>
    <name type="synonym">Physalaemus pustulosus</name>
    <dbReference type="NCBI Taxonomy" id="76066"/>
    <lineage>
        <taxon>Eukaryota</taxon>
        <taxon>Metazoa</taxon>
        <taxon>Chordata</taxon>
        <taxon>Craniata</taxon>
        <taxon>Vertebrata</taxon>
        <taxon>Euteleostomi</taxon>
        <taxon>Amphibia</taxon>
        <taxon>Batrachia</taxon>
        <taxon>Anura</taxon>
        <taxon>Neobatrachia</taxon>
        <taxon>Hyloidea</taxon>
        <taxon>Leptodactylidae</taxon>
        <taxon>Leiuperinae</taxon>
        <taxon>Engystomops</taxon>
    </lineage>
</organism>
<evidence type="ECO:0000256" key="5">
    <source>
        <dbReference type="ARBA" id="ARBA00022729"/>
    </source>
</evidence>
<dbReference type="SMART" id="SM00060">
    <property type="entry name" value="FN3"/>
    <property type="match status" value="2"/>
</dbReference>
<accession>A0AAV7BHD3</accession>
<evidence type="ECO:0000256" key="10">
    <source>
        <dbReference type="ARBA" id="ARBA00023180"/>
    </source>
</evidence>
<dbReference type="InterPro" id="IPR036116">
    <property type="entry name" value="FN3_sf"/>
</dbReference>
<dbReference type="AlphaFoldDB" id="A0AAV7BHD3"/>
<dbReference type="SUPFAM" id="SSF49265">
    <property type="entry name" value="Fibronectin type III"/>
    <property type="match status" value="3"/>
</dbReference>
<dbReference type="InterPro" id="IPR052672">
    <property type="entry name" value="Type1_Cytokine_Rcpt_Type2"/>
</dbReference>
<evidence type="ECO:0000256" key="4">
    <source>
        <dbReference type="ARBA" id="ARBA00022692"/>
    </source>
</evidence>
<keyword evidence="4" id="KW-0812">Transmembrane</keyword>
<keyword evidence="13" id="KW-1185">Reference proteome</keyword>
<keyword evidence="8" id="KW-0472">Membrane</keyword>
<dbReference type="PROSITE" id="PS50853">
    <property type="entry name" value="FN3"/>
    <property type="match status" value="2"/>
</dbReference>
<protein>
    <recommendedName>
        <fullName evidence="11">Fibronectin type-III domain-containing protein</fullName>
    </recommendedName>
</protein>
<keyword evidence="6" id="KW-0677">Repeat</keyword>
<proteinExistence type="inferred from homology"/>
<evidence type="ECO:0000256" key="1">
    <source>
        <dbReference type="ARBA" id="ARBA00004251"/>
    </source>
</evidence>
<keyword evidence="9" id="KW-0675">Receptor</keyword>
<dbReference type="Pfam" id="PF00041">
    <property type="entry name" value="fn3"/>
    <property type="match status" value="2"/>
</dbReference>
<keyword evidence="5" id="KW-0732">Signal</keyword>
<evidence type="ECO:0000256" key="6">
    <source>
        <dbReference type="ARBA" id="ARBA00022737"/>
    </source>
</evidence>
<gene>
    <name evidence="12" type="ORF">GDO81_011885</name>
</gene>
<keyword evidence="10" id="KW-0325">Glycoprotein</keyword>
<comment type="subcellular location">
    <subcellularLocation>
        <location evidence="1">Cell membrane</location>
        <topology evidence="1">Single-pass type I membrane protein</topology>
    </subcellularLocation>
</comment>
<dbReference type="Gene3D" id="2.60.40.10">
    <property type="entry name" value="Immunoglobulins"/>
    <property type="match status" value="4"/>
</dbReference>
<evidence type="ECO:0000256" key="3">
    <source>
        <dbReference type="ARBA" id="ARBA00022475"/>
    </source>
</evidence>
<dbReference type="GO" id="GO:0005886">
    <property type="term" value="C:plasma membrane"/>
    <property type="evidence" value="ECO:0007669"/>
    <property type="project" value="UniProtKB-SubCell"/>
</dbReference>
<dbReference type="PANTHER" id="PTHR48423:SF1">
    <property type="entry name" value="INTERLEUKIN-27 RECEPTOR SUBUNIT ALPHA"/>
    <property type="match status" value="1"/>
</dbReference>
<dbReference type="CDD" id="cd00063">
    <property type="entry name" value="FN3"/>
    <property type="match status" value="2"/>
</dbReference>
<keyword evidence="3" id="KW-1003">Cell membrane</keyword>
<evidence type="ECO:0000313" key="13">
    <source>
        <dbReference type="Proteomes" id="UP000824782"/>
    </source>
</evidence>
<feature type="domain" description="Fibronectin type-III" evidence="11">
    <location>
        <begin position="60"/>
        <end position="160"/>
    </location>
</feature>
<dbReference type="InterPro" id="IPR013783">
    <property type="entry name" value="Ig-like_fold"/>
</dbReference>
<name>A0AAV7BHD3_ENGPU</name>
<comment type="caution">
    <text evidence="12">The sequence shown here is derived from an EMBL/GenBank/DDBJ whole genome shotgun (WGS) entry which is preliminary data.</text>
</comment>
<dbReference type="PANTHER" id="PTHR48423">
    <property type="entry name" value="INTERLEUKIN-27 RECEPTOR SUBUNIT ALPHA"/>
    <property type="match status" value="1"/>
</dbReference>
<evidence type="ECO:0000256" key="9">
    <source>
        <dbReference type="ARBA" id="ARBA00023170"/>
    </source>
</evidence>
<comment type="similarity">
    <text evidence="2">Belongs to the type I cytokine receptor family. Type 2 subfamily.</text>
</comment>
<evidence type="ECO:0000313" key="12">
    <source>
        <dbReference type="EMBL" id="KAG8572023.1"/>
    </source>
</evidence>
<evidence type="ECO:0000256" key="8">
    <source>
        <dbReference type="ARBA" id="ARBA00023136"/>
    </source>
</evidence>
<evidence type="ECO:0000256" key="7">
    <source>
        <dbReference type="ARBA" id="ARBA00022989"/>
    </source>
</evidence>
<feature type="domain" description="Fibronectin type-III" evidence="11">
    <location>
        <begin position="358"/>
        <end position="450"/>
    </location>
</feature>
<evidence type="ECO:0000259" key="11">
    <source>
        <dbReference type="PROSITE" id="PS50853"/>
    </source>
</evidence>
<dbReference type="Proteomes" id="UP000824782">
    <property type="component" value="Unassembled WGS sequence"/>
</dbReference>
<dbReference type="EMBL" id="WNYA01000005">
    <property type="protein sequence ID" value="KAG8572023.1"/>
    <property type="molecule type" value="Genomic_DNA"/>
</dbReference>
<evidence type="ECO:0000256" key="2">
    <source>
        <dbReference type="ARBA" id="ARBA00008921"/>
    </source>
</evidence>
<dbReference type="FunFam" id="2.60.40.10:FF:000414">
    <property type="entry name" value="Interleukin-6 receptor subunit beta"/>
    <property type="match status" value="1"/>
</dbReference>
<keyword evidence="7" id="KW-1133">Transmembrane helix</keyword>